<dbReference type="AlphaFoldDB" id="A0A0G1J3Z6"/>
<sequence length="207" mass="24313">MFKNKLFLIIETAYLFIFPLILLRFYPVLIHYRIYVLMSSLIYIFIVVYSQKITLKLLGFNSSTFILAVKALFIPTLFSMLLTYIFFQFAKKWLIIPLLVEEIRTPSIAVSALTYIFISAPLQEFVYRGYLVSRLEVVSHNEIFIKLYSAIIFMVIHTPFHNWFLPLGSLILGLLWTSNFLKYRNVYALMLSHTLIGATYIFLMGMR</sequence>
<accession>A0A0G1J3Z6</accession>
<feature type="transmembrane region" description="Helical" evidence="1">
    <location>
        <begin position="32"/>
        <end position="50"/>
    </location>
</feature>
<feature type="transmembrane region" description="Helical" evidence="1">
    <location>
        <begin position="147"/>
        <end position="165"/>
    </location>
</feature>
<reference evidence="3 4" key="1">
    <citation type="journal article" date="2015" name="Nature">
        <title>rRNA introns, odd ribosomes, and small enigmatic genomes across a large radiation of phyla.</title>
        <authorList>
            <person name="Brown C.T."/>
            <person name="Hug L.A."/>
            <person name="Thomas B.C."/>
            <person name="Sharon I."/>
            <person name="Castelle C.J."/>
            <person name="Singh A."/>
            <person name="Wilkins M.J."/>
            <person name="Williams K.H."/>
            <person name="Banfield J.F."/>
        </authorList>
    </citation>
    <scope>NUCLEOTIDE SEQUENCE [LARGE SCALE GENOMIC DNA]</scope>
</reference>
<keyword evidence="1" id="KW-1133">Transmembrane helix</keyword>
<dbReference type="InterPro" id="IPR003675">
    <property type="entry name" value="Rce1/LyrA-like_dom"/>
</dbReference>
<feature type="transmembrane region" description="Helical" evidence="1">
    <location>
        <begin position="107"/>
        <end position="127"/>
    </location>
</feature>
<dbReference type="Pfam" id="PF02517">
    <property type="entry name" value="Rce1-like"/>
    <property type="match status" value="1"/>
</dbReference>
<dbReference type="GO" id="GO:0080120">
    <property type="term" value="P:CAAX-box protein maturation"/>
    <property type="evidence" value="ECO:0007669"/>
    <property type="project" value="UniProtKB-ARBA"/>
</dbReference>
<gene>
    <name evidence="3" type="ORF">UW22_C0007G0030</name>
</gene>
<evidence type="ECO:0000256" key="1">
    <source>
        <dbReference type="SAM" id="Phobius"/>
    </source>
</evidence>
<organism evidence="3 4">
    <name type="scientific">Candidatus Gottesmanbacteria bacterium GW2011_GWB1_44_11c</name>
    <dbReference type="NCBI Taxonomy" id="1618447"/>
    <lineage>
        <taxon>Bacteria</taxon>
        <taxon>Candidatus Gottesmaniibacteriota</taxon>
    </lineage>
</organism>
<feature type="transmembrane region" description="Helical" evidence="1">
    <location>
        <begin position="62"/>
        <end position="87"/>
    </location>
</feature>
<protein>
    <recommendedName>
        <fullName evidence="2">CAAX prenyl protease 2/Lysostaphin resistance protein A-like domain-containing protein</fullName>
    </recommendedName>
</protein>
<dbReference type="EMBL" id="LCHM01000007">
    <property type="protein sequence ID" value="KKT38727.1"/>
    <property type="molecule type" value="Genomic_DNA"/>
</dbReference>
<evidence type="ECO:0000313" key="3">
    <source>
        <dbReference type="EMBL" id="KKT38727.1"/>
    </source>
</evidence>
<evidence type="ECO:0000313" key="4">
    <source>
        <dbReference type="Proteomes" id="UP000034617"/>
    </source>
</evidence>
<keyword evidence="1" id="KW-0472">Membrane</keyword>
<feature type="transmembrane region" description="Helical" evidence="1">
    <location>
        <begin position="185"/>
        <end position="203"/>
    </location>
</feature>
<dbReference type="Proteomes" id="UP000034617">
    <property type="component" value="Unassembled WGS sequence"/>
</dbReference>
<feature type="transmembrane region" description="Helical" evidence="1">
    <location>
        <begin position="7"/>
        <end position="26"/>
    </location>
</feature>
<evidence type="ECO:0000259" key="2">
    <source>
        <dbReference type="Pfam" id="PF02517"/>
    </source>
</evidence>
<feature type="domain" description="CAAX prenyl protease 2/Lysostaphin resistance protein A-like" evidence="2">
    <location>
        <begin position="108"/>
        <end position="196"/>
    </location>
</feature>
<name>A0A0G1J3Z6_9BACT</name>
<proteinExistence type="predicted"/>
<keyword evidence="1" id="KW-0812">Transmembrane</keyword>
<comment type="caution">
    <text evidence="3">The sequence shown here is derived from an EMBL/GenBank/DDBJ whole genome shotgun (WGS) entry which is preliminary data.</text>
</comment>
<dbReference type="GO" id="GO:0004175">
    <property type="term" value="F:endopeptidase activity"/>
    <property type="evidence" value="ECO:0007669"/>
    <property type="project" value="UniProtKB-ARBA"/>
</dbReference>